<protein>
    <recommendedName>
        <fullName evidence="1">DUF8139 domain-containing protein</fullName>
    </recommendedName>
</protein>
<organism evidence="2 3">
    <name type="scientific">Natronomonas moolapensis (strain DSM 18674 / CECT 7526 / JCM 14361 / 8.8.11)</name>
    <dbReference type="NCBI Taxonomy" id="268739"/>
    <lineage>
        <taxon>Archaea</taxon>
        <taxon>Methanobacteriati</taxon>
        <taxon>Methanobacteriota</taxon>
        <taxon>Stenosarchaea group</taxon>
        <taxon>Halobacteria</taxon>
        <taxon>Halobacteriales</taxon>
        <taxon>Natronomonadaceae</taxon>
        <taxon>Natronomonas</taxon>
    </lineage>
</organism>
<dbReference type="InterPro" id="IPR058452">
    <property type="entry name" value="DUF8139"/>
</dbReference>
<evidence type="ECO:0000313" key="3">
    <source>
        <dbReference type="Proteomes" id="UP000011867"/>
    </source>
</evidence>
<dbReference type="Proteomes" id="UP000011867">
    <property type="component" value="Chromosome"/>
</dbReference>
<gene>
    <name evidence="2" type="ordered locus">Nmlp_1274</name>
</gene>
<reference evidence="2 3" key="1">
    <citation type="journal article" date="2013" name="Genome Announc.">
        <title>Genome of the haloarchaeon Natronomonas moolapensis, a neutrophilic member of a previously haloalkaliphilic genus.</title>
        <authorList>
            <person name="Dyall-Smith M.L."/>
            <person name="Pfeiffer F."/>
            <person name="Oberwinkler T."/>
            <person name="Klee K."/>
            <person name="Rampp M."/>
            <person name="Palm P."/>
            <person name="Gross K."/>
            <person name="Schuster S.C."/>
            <person name="Oesterhelt D."/>
        </authorList>
    </citation>
    <scope>NUCLEOTIDE SEQUENCE [LARGE SCALE GENOMIC DNA]</scope>
    <source>
        <strain evidence="3">DSM 18674 / JCM 14361 / 8.8.11</strain>
    </source>
</reference>
<dbReference type="STRING" id="268739.Nmlp_1274"/>
<dbReference type="KEGG" id="nmo:Nmlp_1274"/>
<keyword evidence="3" id="KW-1185">Reference proteome</keyword>
<dbReference type="Pfam" id="PF26460">
    <property type="entry name" value="DUF8139"/>
    <property type="match status" value="1"/>
</dbReference>
<evidence type="ECO:0000259" key="1">
    <source>
        <dbReference type="Pfam" id="PF26460"/>
    </source>
</evidence>
<feature type="domain" description="DUF8139" evidence="1">
    <location>
        <begin position="2"/>
        <end position="72"/>
    </location>
</feature>
<dbReference type="AlphaFoldDB" id="M1XK93"/>
<name>M1XK93_NATM8</name>
<accession>M1XK93</accession>
<dbReference type="eggNOG" id="arCOG10165">
    <property type="taxonomic scope" value="Archaea"/>
</dbReference>
<dbReference type="EMBL" id="HF582854">
    <property type="protein sequence ID" value="CCQ35483.1"/>
    <property type="molecule type" value="Genomic_DNA"/>
</dbReference>
<dbReference type="HOGENOM" id="CLU_198709_0_0_2"/>
<evidence type="ECO:0000313" key="2">
    <source>
        <dbReference type="EMBL" id="CCQ35483.1"/>
    </source>
</evidence>
<proteinExistence type="predicted"/>
<sequence length="74" mass="8694">MRVEQGTEVRVDIPNKADPDFEQYHGRCGIIVAKIEDDAGVLTGDDRDDVLYRVEFDDDERQDFRWRDLRPVPE</sequence>